<feature type="region of interest" description="Disordered" evidence="1">
    <location>
        <begin position="233"/>
        <end position="297"/>
    </location>
</feature>
<name>A0AAE0L885_9CHLO</name>
<dbReference type="EMBL" id="LGRX02007080">
    <property type="protein sequence ID" value="KAK3275673.1"/>
    <property type="molecule type" value="Genomic_DNA"/>
</dbReference>
<feature type="compositionally biased region" description="Polar residues" evidence="1">
    <location>
        <begin position="118"/>
        <end position="129"/>
    </location>
</feature>
<dbReference type="Proteomes" id="UP001190700">
    <property type="component" value="Unassembled WGS sequence"/>
</dbReference>
<evidence type="ECO:0008006" key="4">
    <source>
        <dbReference type="Google" id="ProtNLM"/>
    </source>
</evidence>
<dbReference type="PANTHER" id="PTHR40429:SF1">
    <property type="entry name" value="FLAGELLAR ASSOCIATED PROTEIN"/>
    <property type="match status" value="1"/>
</dbReference>
<comment type="caution">
    <text evidence="2">The sequence shown here is derived from an EMBL/GenBank/DDBJ whole genome shotgun (WGS) entry which is preliminary data.</text>
</comment>
<reference evidence="2 3" key="1">
    <citation type="journal article" date="2015" name="Genome Biol. Evol.">
        <title>Comparative Genomics of a Bacterivorous Green Alga Reveals Evolutionary Causalities and Consequences of Phago-Mixotrophic Mode of Nutrition.</title>
        <authorList>
            <person name="Burns J.A."/>
            <person name="Paasch A."/>
            <person name="Narechania A."/>
            <person name="Kim E."/>
        </authorList>
    </citation>
    <scope>NUCLEOTIDE SEQUENCE [LARGE SCALE GENOMIC DNA]</scope>
    <source>
        <strain evidence="2 3">PLY_AMNH</strain>
    </source>
</reference>
<protein>
    <recommendedName>
        <fullName evidence="4">Flagellar associated protein</fullName>
    </recommendedName>
</protein>
<dbReference type="InterPro" id="IPR010736">
    <property type="entry name" value="SHIPPO-rpt"/>
</dbReference>
<evidence type="ECO:0000313" key="3">
    <source>
        <dbReference type="Proteomes" id="UP001190700"/>
    </source>
</evidence>
<sequence>MEIVLPKGDKSMFGPQISSEKPTNPAYGFGTSGRTSSTKLLFTKDQTENNVGLISPGPIYDVPSSLGPQNASKNESAPAYKFGARSLSDSNLAKESRPGPGTYGCESSMGKQNDSKKNNSSAWKFGSSNRMSQWKGDFKEVYSVPGSELPRPASGWLGDAAAFSFGTSGRYEVGKGTPGSKPTFRLTPGPGNYQASSSLGPQQQSQKNSSSMFKFGSATREKTQKVYLTHAHEREYVGQHSPAPNAYMLKSSLGGQTSSKNATSATFKFGSSDRFSEVKKRSGPVPALTPGPGSYSV</sequence>
<accession>A0AAE0L885</accession>
<dbReference type="Pfam" id="PF07004">
    <property type="entry name" value="SHIPPO-rpt"/>
    <property type="match status" value="3"/>
</dbReference>
<dbReference type="AlphaFoldDB" id="A0AAE0L885"/>
<dbReference type="PANTHER" id="PTHR40429">
    <property type="entry name" value="FLAGELLAR ASSOCIATED PROTEIN"/>
    <property type="match status" value="1"/>
</dbReference>
<feature type="region of interest" description="Disordered" evidence="1">
    <location>
        <begin position="52"/>
        <end position="129"/>
    </location>
</feature>
<gene>
    <name evidence="2" type="ORF">CYMTET_16206</name>
</gene>
<feature type="region of interest" description="Disordered" evidence="1">
    <location>
        <begin position="1"/>
        <end position="32"/>
    </location>
</feature>
<feature type="compositionally biased region" description="Polar residues" evidence="1">
    <location>
        <begin position="253"/>
        <end position="266"/>
    </location>
</feature>
<feature type="compositionally biased region" description="Polar residues" evidence="1">
    <location>
        <begin position="193"/>
        <end position="212"/>
    </location>
</feature>
<evidence type="ECO:0000256" key="1">
    <source>
        <dbReference type="SAM" id="MobiDB-lite"/>
    </source>
</evidence>
<feature type="region of interest" description="Disordered" evidence="1">
    <location>
        <begin position="168"/>
        <end position="218"/>
    </location>
</feature>
<feature type="compositionally biased region" description="Polar residues" evidence="1">
    <location>
        <begin position="66"/>
        <end position="75"/>
    </location>
</feature>
<evidence type="ECO:0000313" key="2">
    <source>
        <dbReference type="EMBL" id="KAK3275673.1"/>
    </source>
</evidence>
<proteinExistence type="predicted"/>
<organism evidence="2 3">
    <name type="scientific">Cymbomonas tetramitiformis</name>
    <dbReference type="NCBI Taxonomy" id="36881"/>
    <lineage>
        <taxon>Eukaryota</taxon>
        <taxon>Viridiplantae</taxon>
        <taxon>Chlorophyta</taxon>
        <taxon>Pyramimonadophyceae</taxon>
        <taxon>Pyramimonadales</taxon>
        <taxon>Pyramimonadaceae</taxon>
        <taxon>Cymbomonas</taxon>
    </lineage>
</organism>
<keyword evidence="3" id="KW-1185">Reference proteome</keyword>